<evidence type="ECO:0000259" key="1">
    <source>
        <dbReference type="Pfam" id="PF00535"/>
    </source>
</evidence>
<evidence type="ECO:0000313" key="3">
    <source>
        <dbReference type="Proteomes" id="UP001164761"/>
    </source>
</evidence>
<evidence type="ECO:0000313" key="2">
    <source>
        <dbReference type="EMBL" id="WAH41135.1"/>
    </source>
</evidence>
<dbReference type="PANTHER" id="PTHR43685">
    <property type="entry name" value="GLYCOSYLTRANSFERASE"/>
    <property type="match status" value="1"/>
</dbReference>
<dbReference type="Proteomes" id="UP001164761">
    <property type="component" value="Chromosome"/>
</dbReference>
<dbReference type="RefSeq" id="WP_268005034.1">
    <property type="nucleotide sequence ID" value="NZ_BSUT01000001.1"/>
</dbReference>
<dbReference type="InterPro" id="IPR029044">
    <property type="entry name" value="Nucleotide-diphossugar_trans"/>
</dbReference>
<reference evidence="2" key="1">
    <citation type="submission" date="2022-08" db="EMBL/GenBank/DDBJ databases">
        <title>Alicyclobacillus fastidiosus DSM 17978, complete genome.</title>
        <authorList>
            <person name="Wang Q."/>
            <person name="Cai R."/>
            <person name="Wang Z."/>
        </authorList>
    </citation>
    <scope>NUCLEOTIDE SEQUENCE</scope>
    <source>
        <strain evidence="2">DSM 17978</strain>
    </source>
</reference>
<accession>A0ABY6ZG92</accession>
<organism evidence="2 3">
    <name type="scientific">Alicyclobacillus fastidiosus</name>
    <dbReference type="NCBI Taxonomy" id="392011"/>
    <lineage>
        <taxon>Bacteria</taxon>
        <taxon>Bacillati</taxon>
        <taxon>Bacillota</taxon>
        <taxon>Bacilli</taxon>
        <taxon>Bacillales</taxon>
        <taxon>Alicyclobacillaceae</taxon>
        <taxon>Alicyclobacillus</taxon>
    </lineage>
</organism>
<gene>
    <name evidence="2" type="ORF">NZD89_23160</name>
</gene>
<dbReference type="PANTHER" id="PTHR43685:SF2">
    <property type="entry name" value="GLYCOSYLTRANSFERASE 2-LIKE DOMAIN-CONTAINING PROTEIN"/>
    <property type="match status" value="1"/>
</dbReference>
<dbReference type="InterPro" id="IPR001173">
    <property type="entry name" value="Glyco_trans_2-like"/>
</dbReference>
<name>A0ABY6ZG92_9BACL</name>
<sequence length="303" mass="34573">MLRTDSEAALAAHLPQFADDEILMLDFPLVMQTRRVNDRAHVQRVNYLYTLSHPQDPLGPTPQPSIGVLLSAFNASSFIEMALSSLASQRVAANQVLIIDDGSIDDLSSHIRPWLDRFPNAVFLKTQSQGKARALNTLLPYVRTDFVLELDADDWLDPNAIGHIKHLVTDVEEDTVLIYGNFRTWRKRTTGDYELTGIRAGHQISTPRELLSYALPLGPRVYRTSSLRAEGGFPVPSFANGRLYEDVLAISNLMQRGEIQYHNFTVYNNLQHGRSITKQHQEQWDHFVRLYRDHFLRSPRQPQ</sequence>
<dbReference type="SUPFAM" id="SSF53448">
    <property type="entry name" value="Nucleotide-diphospho-sugar transferases"/>
    <property type="match status" value="1"/>
</dbReference>
<keyword evidence="3" id="KW-1185">Reference proteome</keyword>
<dbReference type="Gene3D" id="3.90.550.10">
    <property type="entry name" value="Spore Coat Polysaccharide Biosynthesis Protein SpsA, Chain A"/>
    <property type="match status" value="1"/>
</dbReference>
<protein>
    <submittedName>
        <fullName evidence="2">Glycosyltransferase family 2 protein</fullName>
    </submittedName>
</protein>
<feature type="domain" description="Glycosyltransferase 2-like" evidence="1">
    <location>
        <begin position="68"/>
        <end position="189"/>
    </location>
</feature>
<dbReference type="EMBL" id="CP104067">
    <property type="protein sequence ID" value="WAH41135.1"/>
    <property type="molecule type" value="Genomic_DNA"/>
</dbReference>
<dbReference type="CDD" id="cd00761">
    <property type="entry name" value="Glyco_tranf_GTA_type"/>
    <property type="match status" value="1"/>
</dbReference>
<dbReference type="Pfam" id="PF00535">
    <property type="entry name" value="Glycos_transf_2"/>
    <property type="match status" value="1"/>
</dbReference>
<proteinExistence type="predicted"/>
<dbReference type="InterPro" id="IPR050834">
    <property type="entry name" value="Glycosyltransf_2"/>
</dbReference>